<gene>
    <name evidence="1" type="ORF">JYK02_17770</name>
</gene>
<keyword evidence="2" id="KW-1185">Reference proteome</keyword>
<sequence length="418" mass="46372">MPGDVLVIPVPVVPDPIVFPEDPYWREAERQQQEAWRLVQKTLRETGMLPTWEKLMRNPKFAAAVAAEAERILGEAADELAKRRGIEYGILLQLQAYYEAQRKARIKKLQAEPQGLGGLRGEHATEQSQNTTYGKGAELRSNLKHWAKGRRTGDRLVIVGTLSGAELKEVLKAFDPRVSLSEIRDDATYGGDLLVIGLETRDPHQRRLWGRHERYSSTKTVQMKWGETTDPNGMLKMITYAGIQLAGLRDERPVPGSLRVISVGVLNPAHPWNTLDGTSAATLIPYLEGAFEGGQNQGFSVPREGLHAHVDRIVIRTQNWTFRFAIEGNRICFASATHAPNQHAKLLAEPRPAKNIGGERRGMLILGRGKGGAFIQVTDGKAGQKTFKVDVLPDGLNHQDPVVFTVDLKGKATNIRRA</sequence>
<organism evidence="1 2">
    <name type="scientific">Corallococcus macrosporus</name>
    <dbReference type="NCBI Taxonomy" id="35"/>
    <lineage>
        <taxon>Bacteria</taxon>
        <taxon>Pseudomonadati</taxon>
        <taxon>Myxococcota</taxon>
        <taxon>Myxococcia</taxon>
        <taxon>Myxococcales</taxon>
        <taxon>Cystobacterineae</taxon>
        <taxon>Myxococcaceae</taxon>
        <taxon>Corallococcus</taxon>
    </lineage>
</organism>
<dbReference type="EMBL" id="JAFIMU010000007">
    <property type="protein sequence ID" value="MBN8229361.1"/>
    <property type="molecule type" value="Genomic_DNA"/>
</dbReference>
<protein>
    <submittedName>
        <fullName evidence="1">Uncharacterized protein</fullName>
    </submittedName>
</protein>
<name>A0ABS3DES1_9BACT</name>
<dbReference type="RefSeq" id="WP_207052546.1">
    <property type="nucleotide sequence ID" value="NZ_JAFIMU010000007.1"/>
</dbReference>
<dbReference type="Proteomes" id="UP000664052">
    <property type="component" value="Unassembled WGS sequence"/>
</dbReference>
<comment type="caution">
    <text evidence="1">The sequence shown here is derived from an EMBL/GenBank/DDBJ whole genome shotgun (WGS) entry which is preliminary data.</text>
</comment>
<evidence type="ECO:0000313" key="1">
    <source>
        <dbReference type="EMBL" id="MBN8229361.1"/>
    </source>
</evidence>
<reference evidence="1 2" key="1">
    <citation type="submission" date="2021-02" db="EMBL/GenBank/DDBJ databases">
        <title>De Novo genome assembly of isolated myxobacteria.</title>
        <authorList>
            <person name="Stevens D.C."/>
        </authorList>
    </citation>
    <scope>NUCLEOTIDE SEQUENCE [LARGE SCALE GENOMIC DNA]</scope>
    <source>
        <strain evidence="1 2">ATCC 29039</strain>
    </source>
</reference>
<evidence type="ECO:0000313" key="2">
    <source>
        <dbReference type="Proteomes" id="UP000664052"/>
    </source>
</evidence>
<proteinExistence type="predicted"/>
<accession>A0ABS3DES1</accession>